<sequence>MNVRMIPPEHDRTKIFLCNSEVVCECDCAGVRCLLIWTFPMDSPPLQTPLAMDVGPLKLPLDTQPLATSVEHTSSGRQDTSGNQATSPEAMFLIGMGKQGRTSRGRDDGTGVLFVRLEYLCRGRGSSMPLAPGCYTSRPKPPASLVTTQAAGTLGAQHIAQLCFRGDIHGWGRNLQFALVETVEFTELLVQLRNRGLVSRRAVQKEARYLMIGTPRKSFVLSKRIKLSRFPSRSRFSPWTLSVGISLCAAREEPTYKPRRDLSNLHCRGLRRDRHPVPTDVLLANGKSQDLSKGNASPSRAKLVEIRTHRLTQFQSLARALSARFLSCKLPSRINYDTATTISRLNNTDSLQAQS</sequence>
<dbReference type="EMBL" id="JAUEPP010000007">
    <property type="protein sequence ID" value="KAK3339283.1"/>
    <property type="molecule type" value="Genomic_DNA"/>
</dbReference>
<reference evidence="1" key="1">
    <citation type="journal article" date="2023" name="Mol. Phylogenet. Evol.">
        <title>Genome-scale phylogeny and comparative genomics of the fungal order Sordariales.</title>
        <authorList>
            <person name="Hensen N."/>
            <person name="Bonometti L."/>
            <person name="Westerberg I."/>
            <person name="Brannstrom I.O."/>
            <person name="Guillou S."/>
            <person name="Cros-Aarteil S."/>
            <person name="Calhoun S."/>
            <person name="Haridas S."/>
            <person name="Kuo A."/>
            <person name="Mondo S."/>
            <person name="Pangilinan J."/>
            <person name="Riley R."/>
            <person name="LaButti K."/>
            <person name="Andreopoulos B."/>
            <person name="Lipzen A."/>
            <person name="Chen C."/>
            <person name="Yan M."/>
            <person name="Daum C."/>
            <person name="Ng V."/>
            <person name="Clum A."/>
            <person name="Steindorff A."/>
            <person name="Ohm R.A."/>
            <person name="Martin F."/>
            <person name="Silar P."/>
            <person name="Natvig D.O."/>
            <person name="Lalanne C."/>
            <person name="Gautier V."/>
            <person name="Ament-Velasquez S.L."/>
            <person name="Kruys A."/>
            <person name="Hutchinson M.I."/>
            <person name="Powell A.J."/>
            <person name="Barry K."/>
            <person name="Miller A.N."/>
            <person name="Grigoriev I.V."/>
            <person name="Debuchy R."/>
            <person name="Gladieux P."/>
            <person name="Hiltunen Thoren M."/>
            <person name="Johannesson H."/>
        </authorList>
    </citation>
    <scope>NUCLEOTIDE SEQUENCE</scope>
    <source>
        <strain evidence="1">CBS 560.94</strain>
    </source>
</reference>
<keyword evidence="2" id="KW-1185">Reference proteome</keyword>
<dbReference type="RefSeq" id="XP_062678643.1">
    <property type="nucleotide sequence ID" value="XM_062825748.1"/>
</dbReference>
<evidence type="ECO:0000313" key="2">
    <source>
        <dbReference type="Proteomes" id="UP001278500"/>
    </source>
</evidence>
<dbReference type="GeneID" id="87862902"/>
<gene>
    <name evidence="1" type="ORF">B0H65DRAFT_445488</name>
</gene>
<dbReference type="Proteomes" id="UP001278500">
    <property type="component" value="Unassembled WGS sequence"/>
</dbReference>
<accession>A0AAE0J9T5</accession>
<reference evidence="1" key="2">
    <citation type="submission" date="2023-06" db="EMBL/GenBank/DDBJ databases">
        <authorList>
            <consortium name="Lawrence Berkeley National Laboratory"/>
            <person name="Haridas S."/>
            <person name="Hensen N."/>
            <person name="Bonometti L."/>
            <person name="Westerberg I."/>
            <person name="Brannstrom I.O."/>
            <person name="Guillou S."/>
            <person name="Cros-Aarteil S."/>
            <person name="Calhoun S."/>
            <person name="Kuo A."/>
            <person name="Mondo S."/>
            <person name="Pangilinan J."/>
            <person name="Riley R."/>
            <person name="Labutti K."/>
            <person name="Andreopoulos B."/>
            <person name="Lipzen A."/>
            <person name="Chen C."/>
            <person name="Yanf M."/>
            <person name="Daum C."/>
            <person name="Ng V."/>
            <person name="Clum A."/>
            <person name="Steindorff A."/>
            <person name="Ohm R."/>
            <person name="Martin F."/>
            <person name="Silar P."/>
            <person name="Natvig D."/>
            <person name="Lalanne C."/>
            <person name="Gautier V."/>
            <person name="Ament-Velasquez S.L."/>
            <person name="Kruys A."/>
            <person name="Hutchinson M.I."/>
            <person name="Powell A.J."/>
            <person name="Barry K."/>
            <person name="Miller A.N."/>
            <person name="Grigoriev I.V."/>
            <person name="Debuchy R."/>
            <person name="Gladieux P."/>
            <person name="Thoren M.H."/>
            <person name="Johannesson H."/>
        </authorList>
    </citation>
    <scope>NUCLEOTIDE SEQUENCE</scope>
    <source>
        <strain evidence="1">CBS 560.94</strain>
    </source>
</reference>
<name>A0AAE0J9T5_9PEZI</name>
<comment type="caution">
    <text evidence="1">The sequence shown here is derived from an EMBL/GenBank/DDBJ whole genome shotgun (WGS) entry which is preliminary data.</text>
</comment>
<protein>
    <submittedName>
        <fullName evidence="1">Uncharacterized protein</fullName>
    </submittedName>
</protein>
<dbReference type="AlphaFoldDB" id="A0AAE0J9T5"/>
<proteinExistence type="predicted"/>
<organism evidence="1 2">
    <name type="scientific">Neurospora tetraspora</name>
    <dbReference type="NCBI Taxonomy" id="94610"/>
    <lineage>
        <taxon>Eukaryota</taxon>
        <taxon>Fungi</taxon>
        <taxon>Dikarya</taxon>
        <taxon>Ascomycota</taxon>
        <taxon>Pezizomycotina</taxon>
        <taxon>Sordariomycetes</taxon>
        <taxon>Sordariomycetidae</taxon>
        <taxon>Sordariales</taxon>
        <taxon>Sordariaceae</taxon>
        <taxon>Neurospora</taxon>
    </lineage>
</organism>
<evidence type="ECO:0000313" key="1">
    <source>
        <dbReference type="EMBL" id="KAK3339283.1"/>
    </source>
</evidence>